<dbReference type="Proteomes" id="UP000695802">
    <property type="component" value="Unassembled WGS sequence"/>
</dbReference>
<reference evidence="1 2" key="1">
    <citation type="submission" date="2021-02" db="EMBL/GenBank/DDBJ databases">
        <title>Taxonomically Unique Crown Gall-Associated Xanthomonas Stains Have Deficiency in Virulence Repertories.</title>
        <authorList>
            <person name="Mafakheri H."/>
            <person name="Taghavi S.M."/>
            <person name="Dimkic I."/>
            <person name="Nemanja K."/>
            <person name="Osdaghi E."/>
        </authorList>
    </citation>
    <scope>NUCLEOTIDE SEQUENCE [LARGE SCALE GENOMIC DNA]</scope>
    <source>
        <strain evidence="1 2">FX4</strain>
    </source>
</reference>
<accession>A0ABS3AX97</accession>
<evidence type="ECO:0008006" key="3">
    <source>
        <dbReference type="Google" id="ProtNLM"/>
    </source>
</evidence>
<gene>
    <name evidence="1" type="ORF">JR064_01805</name>
</gene>
<keyword evidence="2" id="KW-1185">Reference proteome</keyword>
<evidence type="ECO:0000313" key="2">
    <source>
        <dbReference type="Proteomes" id="UP000695802"/>
    </source>
</evidence>
<comment type="caution">
    <text evidence="1">The sequence shown here is derived from an EMBL/GenBank/DDBJ whole genome shotgun (WGS) entry which is preliminary data.</text>
</comment>
<dbReference type="EMBL" id="JAFIWB010000001">
    <property type="protein sequence ID" value="MBN6100896.1"/>
    <property type="molecule type" value="Genomic_DNA"/>
</dbReference>
<organism evidence="1 2">
    <name type="scientific">Xanthomonas bonasiae</name>
    <dbReference type="NCBI Taxonomy" id="2810351"/>
    <lineage>
        <taxon>Bacteria</taxon>
        <taxon>Pseudomonadati</taxon>
        <taxon>Pseudomonadota</taxon>
        <taxon>Gammaproteobacteria</taxon>
        <taxon>Lysobacterales</taxon>
        <taxon>Lysobacteraceae</taxon>
        <taxon>Xanthomonas</taxon>
    </lineage>
</organism>
<name>A0ABS3AX97_9XANT</name>
<protein>
    <recommendedName>
        <fullName evidence="3">Fused signal recognition particle receptor</fullName>
    </recommendedName>
</protein>
<sequence length="224" mass="24047">MGDAQAAAGYAAPLLEAVGQALAQRDTTPDSGAALVRELEHIQQALQARDPHRIRRASGVLGRLLGRDLEAQAEAETLSSQMGVVLLRADQQALGLQQRLDDHGAMAAAADAGVAALERWIAAAAAGAAAASAAQLTEAWSRRLDHLQRVAAAWQLEAAQWRLLQQQGNELLQRYRHIREVLLPAWRQAESAVQAAHGAAHATRAAQAQQRILAEVQAMRARLR</sequence>
<proteinExistence type="predicted"/>
<evidence type="ECO:0000313" key="1">
    <source>
        <dbReference type="EMBL" id="MBN6100896.1"/>
    </source>
</evidence>